<dbReference type="AlphaFoldDB" id="A0A1J7JYB4"/>
<evidence type="ECO:0008006" key="3">
    <source>
        <dbReference type="Google" id="ProtNLM"/>
    </source>
</evidence>
<keyword evidence="2" id="KW-1185">Reference proteome</keyword>
<protein>
    <recommendedName>
        <fullName evidence="3">Fungal N-terminal domain-containing protein</fullName>
    </recommendedName>
</protein>
<evidence type="ECO:0000313" key="2">
    <source>
        <dbReference type="Proteomes" id="UP000182658"/>
    </source>
</evidence>
<evidence type="ECO:0000313" key="1">
    <source>
        <dbReference type="EMBL" id="OIW34420.1"/>
    </source>
</evidence>
<name>A0A1J7JYB4_9PEZI</name>
<dbReference type="Proteomes" id="UP000182658">
    <property type="component" value="Unassembled WGS sequence"/>
</dbReference>
<dbReference type="OrthoDB" id="3200163at2759"/>
<dbReference type="EMBL" id="KV875093">
    <property type="protein sequence ID" value="OIW34420.1"/>
    <property type="molecule type" value="Genomic_DNA"/>
</dbReference>
<accession>A0A1J7JYB4</accession>
<gene>
    <name evidence="1" type="ORF">CONLIGDRAFT_4230</name>
</gene>
<sequence>MRAREPCLLTEAEGFCLCLDLFIESYLSENYLSDKPTVDDSYTRKLMGDPLSTVASSIALVQAAGKLAKTCQALHSMWQDVKDVPEKIGRLLKSIEIMTLVFAGIERNACNFRMLFEDDDQLLSDIVKLTLQAVIDLQILVKDLGRDIHAERRTTKLAARVRVVLKEPQLSKHELRLQKCSWSSRRRPAILGNGSTILQY</sequence>
<organism evidence="1 2">
    <name type="scientific">Coniochaeta ligniaria NRRL 30616</name>
    <dbReference type="NCBI Taxonomy" id="1408157"/>
    <lineage>
        <taxon>Eukaryota</taxon>
        <taxon>Fungi</taxon>
        <taxon>Dikarya</taxon>
        <taxon>Ascomycota</taxon>
        <taxon>Pezizomycotina</taxon>
        <taxon>Sordariomycetes</taxon>
        <taxon>Sordariomycetidae</taxon>
        <taxon>Coniochaetales</taxon>
        <taxon>Coniochaetaceae</taxon>
        <taxon>Coniochaeta</taxon>
    </lineage>
</organism>
<dbReference type="InParanoid" id="A0A1J7JYB4"/>
<proteinExistence type="predicted"/>
<reference evidence="1 2" key="1">
    <citation type="submission" date="2016-10" db="EMBL/GenBank/DDBJ databases">
        <title>Draft genome sequence of Coniochaeta ligniaria NRRL30616, a lignocellulolytic fungus for bioabatement of inhibitors in plant biomass hydrolysates.</title>
        <authorList>
            <consortium name="DOE Joint Genome Institute"/>
            <person name="Jimenez D.J."/>
            <person name="Hector R.E."/>
            <person name="Riley R."/>
            <person name="Sun H."/>
            <person name="Grigoriev I.V."/>
            <person name="Van Elsas J.D."/>
            <person name="Nichols N.N."/>
        </authorList>
    </citation>
    <scope>NUCLEOTIDE SEQUENCE [LARGE SCALE GENOMIC DNA]</scope>
    <source>
        <strain evidence="1 2">NRRL 30616</strain>
    </source>
</reference>